<sequence>MFVFSTGNLLKASLVISMLATHVCSSAVHVNIIENDQTKVQQIFSTSHYDTQAAGEMARNLPLSYGQCYWLSKSGHGRIISDPADPYNVMQFKEDTDQKRPFKLCYMRDSCFNWNLSPQWVKGGSGFYLWSFTGWPNRADTNRDYMASDLADWFFPSNDGWGNEYIRFKGEYESTEDNGYIIRLSLADTASGRKNPKTGLVLDGKILKRTASDDFVEIKFNPIECPDEPDDQVGN</sequence>
<feature type="chain" id="PRO_5047444128" evidence="1">
    <location>
        <begin position="26"/>
        <end position="235"/>
    </location>
</feature>
<keyword evidence="1" id="KW-0732">Signal</keyword>
<dbReference type="EMBL" id="JBFXLS010000032">
    <property type="protein sequence ID" value="KAL2826132.1"/>
    <property type="molecule type" value="Genomic_DNA"/>
</dbReference>
<name>A0ABR4IEG4_9EURO</name>
<evidence type="ECO:0000256" key="1">
    <source>
        <dbReference type="SAM" id="SignalP"/>
    </source>
</evidence>
<organism evidence="2 3">
    <name type="scientific">Aspergillus cavernicola</name>
    <dbReference type="NCBI Taxonomy" id="176166"/>
    <lineage>
        <taxon>Eukaryota</taxon>
        <taxon>Fungi</taxon>
        <taxon>Dikarya</taxon>
        <taxon>Ascomycota</taxon>
        <taxon>Pezizomycotina</taxon>
        <taxon>Eurotiomycetes</taxon>
        <taxon>Eurotiomycetidae</taxon>
        <taxon>Eurotiales</taxon>
        <taxon>Aspergillaceae</taxon>
        <taxon>Aspergillus</taxon>
        <taxon>Aspergillus subgen. Nidulantes</taxon>
    </lineage>
</organism>
<evidence type="ECO:0000313" key="2">
    <source>
        <dbReference type="EMBL" id="KAL2826132.1"/>
    </source>
</evidence>
<keyword evidence="3" id="KW-1185">Reference proteome</keyword>
<protein>
    <submittedName>
        <fullName evidence="2">Uncharacterized protein</fullName>
    </submittedName>
</protein>
<gene>
    <name evidence="2" type="ORF">BDW59DRAFT_161258</name>
</gene>
<proteinExistence type="predicted"/>
<comment type="caution">
    <text evidence="2">The sequence shown here is derived from an EMBL/GenBank/DDBJ whole genome shotgun (WGS) entry which is preliminary data.</text>
</comment>
<accession>A0ABR4IEG4</accession>
<evidence type="ECO:0000313" key="3">
    <source>
        <dbReference type="Proteomes" id="UP001610335"/>
    </source>
</evidence>
<feature type="signal peptide" evidence="1">
    <location>
        <begin position="1"/>
        <end position="25"/>
    </location>
</feature>
<reference evidence="2 3" key="1">
    <citation type="submission" date="2024-07" db="EMBL/GenBank/DDBJ databases">
        <title>Section-level genome sequencing and comparative genomics of Aspergillus sections Usti and Cavernicolus.</title>
        <authorList>
            <consortium name="Lawrence Berkeley National Laboratory"/>
            <person name="Nybo J.L."/>
            <person name="Vesth T.C."/>
            <person name="Theobald S."/>
            <person name="Frisvad J.C."/>
            <person name="Larsen T.O."/>
            <person name="Kjaerboelling I."/>
            <person name="Rothschild-Mancinelli K."/>
            <person name="Lyhne E.K."/>
            <person name="Kogle M.E."/>
            <person name="Barry K."/>
            <person name="Clum A."/>
            <person name="Na H."/>
            <person name="Ledsgaard L."/>
            <person name="Lin J."/>
            <person name="Lipzen A."/>
            <person name="Kuo A."/>
            <person name="Riley R."/>
            <person name="Mondo S."/>
            <person name="LaButti K."/>
            <person name="Haridas S."/>
            <person name="Pangalinan J."/>
            <person name="Salamov A.A."/>
            <person name="Simmons B.A."/>
            <person name="Magnuson J.K."/>
            <person name="Chen J."/>
            <person name="Drula E."/>
            <person name="Henrissat B."/>
            <person name="Wiebenga A."/>
            <person name="Lubbers R.J."/>
            <person name="Gomes A.C."/>
            <person name="Makela M.R."/>
            <person name="Stajich J."/>
            <person name="Grigoriev I.V."/>
            <person name="Mortensen U.H."/>
            <person name="De vries R.P."/>
            <person name="Baker S.E."/>
            <person name="Andersen M.R."/>
        </authorList>
    </citation>
    <scope>NUCLEOTIDE SEQUENCE [LARGE SCALE GENOMIC DNA]</scope>
    <source>
        <strain evidence="2 3">CBS 600.67</strain>
    </source>
</reference>
<dbReference type="Proteomes" id="UP001610335">
    <property type="component" value="Unassembled WGS sequence"/>
</dbReference>